<dbReference type="Pfam" id="PF13403">
    <property type="entry name" value="Hint_2"/>
    <property type="match status" value="1"/>
</dbReference>
<organism evidence="2 3">
    <name type="scientific">Aliisedimentitalea scapharcae</name>
    <dbReference type="NCBI Taxonomy" id="1524259"/>
    <lineage>
        <taxon>Bacteria</taxon>
        <taxon>Pseudomonadati</taxon>
        <taxon>Pseudomonadota</taxon>
        <taxon>Alphaproteobacteria</taxon>
        <taxon>Rhodobacterales</taxon>
        <taxon>Roseobacteraceae</taxon>
        <taxon>Aliisedimentitalea</taxon>
    </lineage>
</organism>
<accession>A0ABZ2XSL1</accession>
<evidence type="ECO:0000313" key="2">
    <source>
        <dbReference type="EMBL" id="WZK89080.1"/>
    </source>
</evidence>
<proteinExistence type="predicted"/>
<reference evidence="2 3" key="1">
    <citation type="submission" date="2023-04" db="EMBL/GenBank/DDBJ databases">
        <title>Complete genome sequence of Alisedimentitalea scapharcae.</title>
        <authorList>
            <person name="Rong J.-C."/>
            <person name="Yi M.-L."/>
            <person name="Zhao Q."/>
        </authorList>
    </citation>
    <scope>NUCLEOTIDE SEQUENCE [LARGE SCALE GENOMIC DNA]</scope>
    <source>
        <strain evidence="2 3">KCTC 42119</strain>
    </source>
</reference>
<dbReference type="InterPro" id="IPR036844">
    <property type="entry name" value="Hint_dom_sf"/>
</dbReference>
<keyword evidence="3" id="KW-1185">Reference proteome</keyword>
<protein>
    <submittedName>
        <fullName evidence="2">Hint domain-containing protein</fullName>
    </submittedName>
</protein>
<dbReference type="RefSeq" id="WP_406646981.1">
    <property type="nucleotide sequence ID" value="NZ_CP123584.1"/>
</dbReference>
<evidence type="ECO:0000259" key="1">
    <source>
        <dbReference type="Pfam" id="PF13403"/>
    </source>
</evidence>
<sequence>MANWIALSDHDGHWFAPQGLGQPKGAAKLVQSGPDALMVRGSLVVETNVPATARMEPLFIYDQQGEWPLHLALHAIPGGGLSLVLNQGGLPLHQTINHSEGGRTETLRITYAWDAPRRWARLTVERPQDDCVISVPVSSPRPLRVMDARALLMPGPERYVSREVRYLALSAGIEPIGPMPSLAMDTPIATPDGYRPISKLRRGDVVLTQNDCAVPILHKISRVVPARGSFRPVRLRAPFFGLWRDIDVSPAQRLLLTGSEVEYLFGCQAVLLSTRHLTGTPRAYIPPVGQLITYQQLVLPGHEAMKVAGTMADSLFIGRLRRNRDVLSRSLLADLDRNSLPEHAKPVHPVLRAFDATILAERRVA</sequence>
<evidence type="ECO:0000313" key="3">
    <source>
        <dbReference type="Proteomes" id="UP001623232"/>
    </source>
</evidence>
<dbReference type="EMBL" id="CP123584">
    <property type="protein sequence ID" value="WZK89080.1"/>
    <property type="molecule type" value="Genomic_DNA"/>
</dbReference>
<dbReference type="SUPFAM" id="SSF51294">
    <property type="entry name" value="Hedgehog/intein (Hint) domain"/>
    <property type="match status" value="1"/>
</dbReference>
<gene>
    <name evidence="2" type="ORF">QEZ52_00590</name>
</gene>
<dbReference type="Proteomes" id="UP001623232">
    <property type="component" value="Chromosome"/>
</dbReference>
<dbReference type="InterPro" id="IPR028992">
    <property type="entry name" value="Hedgehog/Intein_dom"/>
</dbReference>
<feature type="domain" description="Hedgehog/Intein (Hint)" evidence="1">
    <location>
        <begin position="181"/>
        <end position="318"/>
    </location>
</feature>
<name>A0ABZ2XSL1_9RHOB</name>